<dbReference type="Pfam" id="PF02365">
    <property type="entry name" value="NAM"/>
    <property type="match status" value="1"/>
</dbReference>
<dbReference type="OrthoDB" id="622307at2759"/>
<dbReference type="GO" id="GO:0006355">
    <property type="term" value="P:regulation of DNA-templated transcription"/>
    <property type="evidence" value="ECO:0007669"/>
    <property type="project" value="InterPro"/>
</dbReference>
<protein>
    <submittedName>
        <fullName evidence="7">(wild Malaysian banana) hypothetical protein</fullName>
    </submittedName>
</protein>
<proteinExistence type="predicted"/>
<evidence type="ECO:0000256" key="5">
    <source>
        <dbReference type="SAM" id="MobiDB-lite"/>
    </source>
</evidence>
<evidence type="ECO:0000256" key="4">
    <source>
        <dbReference type="ARBA" id="ARBA00023242"/>
    </source>
</evidence>
<dbReference type="PROSITE" id="PS51005">
    <property type="entry name" value="NAC"/>
    <property type="match status" value="1"/>
</dbReference>
<dbReference type="EMBL" id="HG996476">
    <property type="protein sequence ID" value="CAG1852677.1"/>
    <property type="molecule type" value="Genomic_DNA"/>
</dbReference>
<feature type="compositionally biased region" description="Acidic residues" evidence="5">
    <location>
        <begin position="236"/>
        <end position="247"/>
    </location>
</feature>
<name>A0A804KSK6_MUSAM</name>
<feature type="compositionally biased region" description="Low complexity" evidence="5">
    <location>
        <begin position="209"/>
        <end position="222"/>
    </location>
</feature>
<dbReference type="Proteomes" id="UP000012960">
    <property type="component" value="Unplaced"/>
</dbReference>
<dbReference type="SUPFAM" id="SSF101941">
    <property type="entry name" value="NAC domain"/>
    <property type="match status" value="1"/>
</dbReference>
<keyword evidence="4" id="KW-0539">Nucleus</keyword>
<dbReference type="InParanoid" id="A0A804KSK6"/>
<accession>A0A804KSK6</accession>
<evidence type="ECO:0000256" key="1">
    <source>
        <dbReference type="ARBA" id="ARBA00023015"/>
    </source>
</evidence>
<dbReference type="GO" id="GO:0003677">
    <property type="term" value="F:DNA binding"/>
    <property type="evidence" value="ECO:0007669"/>
    <property type="project" value="UniProtKB-KW"/>
</dbReference>
<dbReference type="InterPro" id="IPR036093">
    <property type="entry name" value="NAC_dom_sf"/>
</dbReference>
<evidence type="ECO:0000259" key="6">
    <source>
        <dbReference type="PROSITE" id="PS51005"/>
    </source>
</evidence>
<dbReference type="OMA" id="GWGQINE"/>
<feature type="region of interest" description="Disordered" evidence="5">
    <location>
        <begin position="181"/>
        <end position="247"/>
    </location>
</feature>
<dbReference type="Gene3D" id="2.170.150.80">
    <property type="entry name" value="NAC domain"/>
    <property type="match status" value="1"/>
</dbReference>
<evidence type="ECO:0000256" key="3">
    <source>
        <dbReference type="ARBA" id="ARBA00023163"/>
    </source>
</evidence>
<keyword evidence="1" id="KW-0805">Transcription regulation</keyword>
<evidence type="ECO:0000256" key="2">
    <source>
        <dbReference type="ARBA" id="ARBA00023125"/>
    </source>
</evidence>
<feature type="domain" description="NAC" evidence="6">
    <location>
        <begin position="4"/>
        <end position="163"/>
    </location>
</feature>
<keyword evidence="2" id="KW-0238">DNA-binding</keyword>
<dbReference type="EnsemblPlants" id="Ma10_t04550.1">
    <property type="protein sequence ID" value="Ma10_p04550.1"/>
    <property type="gene ID" value="Ma10_g04550"/>
</dbReference>
<dbReference type="PANTHER" id="PTHR31744:SF220">
    <property type="entry name" value="LOW QUALITY PROTEIN: NAC DOMAIN-CONTAINING PROTEIN 90-LIKE"/>
    <property type="match status" value="1"/>
</dbReference>
<keyword evidence="3" id="KW-0804">Transcription</keyword>
<dbReference type="PANTHER" id="PTHR31744">
    <property type="entry name" value="PROTEIN CUP-SHAPED COTYLEDON 2-RELATED"/>
    <property type="match status" value="1"/>
</dbReference>
<evidence type="ECO:0000313" key="8">
    <source>
        <dbReference type="EnsemblPlants" id="Ma10_p04550.1"/>
    </source>
</evidence>
<evidence type="ECO:0000313" key="9">
    <source>
        <dbReference type="Proteomes" id="UP000012960"/>
    </source>
</evidence>
<reference evidence="7" key="1">
    <citation type="submission" date="2021-03" db="EMBL/GenBank/DDBJ databases">
        <authorList>
            <consortium name="Genoscope - CEA"/>
            <person name="William W."/>
        </authorList>
    </citation>
    <scope>NUCLEOTIDE SEQUENCE</scope>
    <source>
        <strain evidence="7">Doubled-haploid Pahang</strain>
    </source>
</reference>
<gene>
    <name evidence="7" type="ORF">GSMUA_309030.1</name>
</gene>
<organism evidence="8 9">
    <name type="scientific">Musa acuminata subsp. malaccensis</name>
    <name type="common">Wild banana</name>
    <name type="synonym">Musa malaccensis</name>
    <dbReference type="NCBI Taxonomy" id="214687"/>
    <lineage>
        <taxon>Eukaryota</taxon>
        <taxon>Viridiplantae</taxon>
        <taxon>Streptophyta</taxon>
        <taxon>Embryophyta</taxon>
        <taxon>Tracheophyta</taxon>
        <taxon>Spermatophyta</taxon>
        <taxon>Magnoliopsida</taxon>
        <taxon>Liliopsida</taxon>
        <taxon>Zingiberales</taxon>
        <taxon>Musaceae</taxon>
        <taxon>Musa</taxon>
    </lineage>
</organism>
<dbReference type="Gramene" id="Ma10_t04550.1">
    <property type="protein sequence ID" value="Ma10_p04550.1"/>
    <property type="gene ID" value="Ma10_g04550"/>
</dbReference>
<reference evidence="8" key="2">
    <citation type="submission" date="2021-05" db="UniProtKB">
        <authorList>
            <consortium name="EnsemblPlants"/>
        </authorList>
    </citation>
    <scope>IDENTIFICATION</scope>
    <source>
        <strain evidence="8">subsp. malaccensis</strain>
    </source>
</reference>
<evidence type="ECO:0000313" key="7">
    <source>
        <dbReference type="EMBL" id="CAG1852677.1"/>
    </source>
</evidence>
<dbReference type="FunCoup" id="A0A804KSK6">
    <property type="interactions" value="68"/>
</dbReference>
<dbReference type="InterPro" id="IPR003441">
    <property type="entry name" value="NAC-dom"/>
</dbReference>
<dbReference type="AlphaFoldDB" id="A0A804KSK6"/>
<keyword evidence="9" id="KW-1185">Reference proteome</keyword>
<sequence>MNTVPPGFRFYPTEEELIGFYLQNKLENRREDMEQVIPVVDVYCLDPWQLPPLSGEHCRRDGEQWLFLCPRQEREAHGGRPTRTTPSGYWKATGSLSYVFSSTNRVMGMKRTMVFYQGRTPTGTKTRWKMNEYRALEEGATTVPLSATQKLRSEFSVCRMYTKSGCVRSFDRRPAATAAAASAATDAQRMPEVLPSGNEPSSSKRTLSHESSSSDGNGSQRSVRQRGEDDPGLIGENDDCDLSQDWF</sequence>